<dbReference type="Proteomes" id="UP000009374">
    <property type="component" value="Unassembled WGS sequence"/>
</dbReference>
<proteinExistence type="predicted"/>
<dbReference type="Gene3D" id="3.40.30.10">
    <property type="entry name" value="Glutaredoxin"/>
    <property type="match status" value="1"/>
</dbReference>
<gene>
    <name evidence="3" type="ORF">UBAL3_92050194</name>
</gene>
<feature type="domain" description="Thioredoxin-like fold" evidence="2">
    <location>
        <begin position="171"/>
        <end position="332"/>
    </location>
</feature>
<accession>C6HXJ4</accession>
<organism evidence="3 4">
    <name type="scientific">Leptospirillum ferrodiazotrophum</name>
    <dbReference type="NCBI Taxonomy" id="412449"/>
    <lineage>
        <taxon>Bacteria</taxon>
        <taxon>Pseudomonadati</taxon>
        <taxon>Nitrospirota</taxon>
        <taxon>Nitrospiria</taxon>
        <taxon>Nitrospirales</taxon>
        <taxon>Nitrospiraceae</taxon>
        <taxon>Leptospirillum</taxon>
    </lineage>
</organism>
<evidence type="ECO:0000256" key="1">
    <source>
        <dbReference type="SAM" id="SignalP"/>
    </source>
</evidence>
<dbReference type="Pfam" id="PF13462">
    <property type="entry name" value="Thioredoxin_4"/>
    <property type="match status" value="1"/>
</dbReference>
<sequence>MILASSRQFSKHFIATATAALAFFQAGAMISPSIFPSDSNVVNAAETPKANQAAPAKDTTQEVGTDPASLQARLKKVILDSLSRQRIPYKNFVWLTPKAVDNAILALPFSVDVGAQKIVLPVYVINHRYLVTTPLLDITRHYSVVPSIPPPQPIALALPSTDFDIDSFPSTGKKDAPHILIMFGDEQCGACRRWNRQEEESVRKDPSIRFVYIPYPQVTIHKNALTAAIFEMCAFQEKPSSFWTIHDQIDRRVEMKNIDKAGLTPIFSGFMIQAGVPTAKVKKCMDESRPLEAISKAGNELGAKIGVPSPPIFIIDGQVKEGYMTYAQIKQTMSMPKTPVATGNP</sequence>
<keyword evidence="4" id="KW-1185">Reference proteome</keyword>
<dbReference type="EMBL" id="GG693873">
    <property type="protein sequence ID" value="EES52823.1"/>
    <property type="molecule type" value="Genomic_DNA"/>
</dbReference>
<protein>
    <submittedName>
        <fullName evidence="3">Probable oxidoreductase</fullName>
    </submittedName>
</protein>
<feature type="signal peptide" evidence="1">
    <location>
        <begin position="1"/>
        <end position="28"/>
    </location>
</feature>
<dbReference type="SUPFAM" id="SSF52833">
    <property type="entry name" value="Thioredoxin-like"/>
    <property type="match status" value="1"/>
</dbReference>
<name>C6HXJ4_9BACT</name>
<evidence type="ECO:0000313" key="3">
    <source>
        <dbReference type="EMBL" id="EES52823.1"/>
    </source>
</evidence>
<reference evidence="3 4" key="1">
    <citation type="journal article" date="2009" name="Appl. Environ. Microbiol.">
        <title>Community genomic and proteomic analyses of chemoautotrophic iron-oxidizing "Leptospirillum rubarum" (Group II) and "Leptospirillum ferrodiazotrophum" (Group III) bacteria in acid mine drainage biofilms.</title>
        <authorList>
            <person name="Goltsman D.S."/>
            <person name="Denef V.J."/>
            <person name="Singer S.W."/>
            <person name="VerBerkmoes N.C."/>
            <person name="Lefsrud M."/>
            <person name="Mueller R.S."/>
            <person name="Dick G.J."/>
            <person name="Sun C.L."/>
            <person name="Wheeler K.E."/>
            <person name="Zemla A."/>
            <person name="Baker B.J."/>
            <person name="Hauser L."/>
            <person name="Land M."/>
            <person name="Shah M.B."/>
            <person name="Thelen M.P."/>
            <person name="Hettich R.L."/>
            <person name="Banfield J.F."/>
        </authorList>
    </citation>
    <scope>NUCLEOTIDE SEQUENCE [LARGE SCALE GENOMIC DNA]</scope>
</reference>
<feature type="chain" id="PRO_5002965537" evidence="1">
    <location>
        <begin position="29"/>
        <end position="345"/>
    </location>
</feature>
<evidence type="ECO:0000313" key="4">
    <source>
        <dbReference type="Proteomes" id="UP000009374"/>
    </source>
</evidence>
<evidence type="ECO:0000259" key="2">
    <source>
        <dbReference type="Pfam" id="PF13462"/>
    </source>
</evidence>
<dbReference type="InterPro" id="IPR012336">
    <property type="entry name" value="Thioredoxin-like_fold"/>
</dbReference>
<dbReference type="InterPro" id="IPR036249">
    <property type="entry name" value="Thioredoxin-like_sf"/>
</dbReference>
<dbReference type="AlphaFoldDB" id="C6HXJ4"/>
<keyword evidence="1" id="KW-0732">Signal</keyword>